<name>A0A0D6MJQ1_9PROT</name>
<evidence type="ECO:0000313" key="2">
    <source>
        <dbReference type="Proteomes" id="UP000032679"/>
    </source>
</evidence>
<keyword evidence="2" id="KW-1185">Reference proteome</keyword>
<accession>A0A0D6MJQ1</accession>
<evidence type="ECO:0000313" key="1">
    <source>
        <dbReference type="EMBL" id="GAN53711.1"/>
    </source>
</evidence>
<dbReference type="STRING" id="1231623.Tasa_010_258"/>
<dbReference type="EMBL" id="BALE01000010">
    <property type="protein sequence ID" value="GAN53711.1"/>
    <property type="molecule type" value="Genomic_DNA"/>
</dbReference>
<organism evidence="1 2">
    <name type="scientific">Tanticharoenia sakaeratensis NBRC 103193</name>
    <dbReference type="NCBI Taxonomy" id="1231623"/>
    <lineage>
        <taxon>Bacteria</taxon>
        <taxon>Pseudomonadati</taxon>
        <taxon>Pseudomonadota</taxon>
        <taxon>Alphaproteobacteria</taxon>
        <taxon>Acetobacterales</taxon>
        <taxon>Acetobacteraceae</taxon>
        <taxon>Tanticharoenia</taxon>
    </lineage>
</organism>
<gene>
    <name evidence="1" type="ORF">Tasa_010_258</name>
</gene>
<reference evidence="1 2" key="1">
    <citation type="submission" date="2012-10" db="EMBL/GenBank/DDBJ databases">
        <title>Genome sequencing of Tanticharoenia sakaeratensis NBRC 103193.</title>
        <authorList>
            <person name="Azuma Y."/>
            <person name="Hadano H."/>
            <person name="Hirakawa H."/>
            <person name="Matsushita K."/>
        </authorList>
    </citation>
    <scope>NUCLEOTIDE SEQUENCE [LARGE SCALE GENOMIC DNA]</scope>
    <source>
        <strain evidence="1 2">NBRC 103193</strain>
    </source>
</reference>
<dbReference type="Proteomes" id="UP000032679">
    <property type="component" value="Unassembled WGS sequence"/>
</dbReference>
<dbReference type="AlphaFoldDB" id="A0A0D6MJQ1"/>
<sequence>MWKPTVNANCIRARWYAVRKDMELCRSEVREDRAVHTFRQAATAEQTDAADRIPD</sequence>
<protein>
    <submittedName>
        <fullName evidence="1">Uncharacterized protein</fullName>
    </submittedName>
</protein>
<proteinExistence type="predicted"/>
<comment type="caution">
    <text evidence="1">The sequence shown here is derived from an EMBL/GenBank/DDBJ whole genome shotgun (WGS) entry which is preliminary data.</text>
</comment>